<organism evidence="8 9">
    <name type="scientific">Stagnimonas aquatica</name>
    <dbReference type="NCBI Taxonomy" id="2689987"/>
    <lineage>
        <taxon>Bacteria</taxon>
        <taxon>Pseudomonadati</taxon>
        <taxon>Pseudomonadota</taxon>
        <taxon>Gammaproteobacteria</taxon>
        <taxon>Nevskiales</taxon>
        <taxon>Nevskiaceae</taxon>
        <taxon>Stagnimonas</taxon>
    </lineage>
</organism>
<dbReference type="Proteomes" id="UP000282106">
    <property type="component" value="Unassembled WGS sequence"/>
</dbReference>
<feature type="domain" description="Solute-binding protein family 3/N-terminal" evidence="6">
    <location>
        <begin position="38"/>
        <end position="261"/>
    </location>
</feature>
<protein>
    <submittedName>
        <fullName evidence="8">Amino acid ABC transporter substrate-binding protein</fullName>
    </submittedName>
</protein>
<comment type="caution">
    <text evidence="8">The sequence shown here is derived from an EMBL/GenBank/DDBJ whole genome shotgun (WGS) entry which is preliminary data.</text>
</comment>
<dbReference type="PANTHER" id="PTHR35936">
    <property type="entry name" value="MEMBRANE-BOUND LYTIC MUREIN TRANSGLYCOSYLASE F"/>
    <property type="match status" value="1"/>
</dbReference>
<accession>A0A3N0V5B7</accession>
<dbReference type="FunCoup" id="A0A3N0V5B7">
    <property type="interactions" value="103"/>
</dbReference>
<evidence type="ECO:0000256" key="3">
    <source>
        <dbReference type="ARBA" id="ARBA00022729"/>
    </source>
</evidence>
<dbReference type="PANTHER" id="PTHR35936:SF38">
    <property type="entry name" value="GLUTAMINE-BINDING PERIPLASMIC PROTEIN"/>
    <property type="match status" value="1"/>
</dbReference>
<feature type="signal peptide" evidence="5">
    <location>
        <begin position="1"/>
        <end position="19"/>
    </location>
</feature>
<dbReference type="SMART" id="SM00079">
    <property type="entry name" value="PBPe"/>
    <property type="match status" value="1"/>
</dbReference>
<comment type="similarity">
    <text evidence="2 4">Belongs to the bacterial solute-binding protein 3 family.</text>
</comment>
<evidence type="ECO:0000259" key="6">
    <source>
        <dbReference type="SMART" id="SM00062"/>
    </source>
</evidence>
<evidence type="ECO:0000256" key="5">
    <source>
        <dbReference type="SAM" id="SignalP"/>
    </source>
</evidence>
<dbReference type="RefSeq" id="WP_123212506.1">
    <property type="nucleotide sequence ID" value="NZ_RJVO01000007.1"/>
</dbReference>
<dbReference type="InterPro" id="IPR001320">
    <property type="entry name" value="Iontro_rcpt_C"/>
</dbReference>
<sequence length="268" mass="30193">MKRWFTALLALVLAVPALASDQALWEKSTLNQIMKRGELRVGLEAGYMPFEMRDKNGNIIGFDVDLAKKMASVLKVKVSFVNTQWDGIIPALLTDKFDIIMGGMTITPERNAQVNFSQPYIVVGQAALLSSKLKGKISEARQLDDPKYTIATKLGTSGDITATRMMTRARIKRFETEADAALEVKNGRADAFIYDFPFLAIYANQYPEGVSLLPEPFTKEALGWAFRKGDPDFENWLNNFLLSIKNDGTYDVLYQRWFQGTAWLKNVQ</sequence>
<dbReference type="Gene3D" id="3.40.190.10">
    <property type="entry name" value="Periplasmic binding protein-like II"/>
    <property type="match status" value="2"/>
</dbReference>
<keyword evidence="9" id="KW-1185">Reference proteome</keyword>
<comment type="subcellular location">
    <subcellularLocation>
        <location evidence="1">Cell envelope</location>
    </subcellularLocation>
</comment>
<dbReference type="PROSITE" id="PS01039">
    <property type="entry name" value="SBP_BACTERIAL_3"/>
    <property type="match status" value="1"/>
</dbReference>
<dbReference type="InterPro" id="IPR018313">
    <property type="entry name" value="SBP_3_CS"/>
</dbReference>
<keyword evidence="3 5" id="KW-0732">Signal</keyword>
<dbReference type="InParanoid" id="A0A3N0V5B7"/>
<dbReference type="EMBL" id="RJVO01000007">
    <property type="protein sequence ID" value="ROH87782.1"/>
    <property type="molecule type" value="Genomic_DNA"/>
</dbReference>
<feature type="chain" id="PRO_5018217798" evidence="5">
    <location>
        <begin position="20"/>
        <end position="268"/>
    </location>
</feature>
<gene>
    <name evidence="8" type="ORF">ED208_13790</name>
</gene>
<name>A0A3N0V5B7_9GAMM</name>
<reference evidence="8 9" key="1">
    <citation type="submission" date="2018-10" db="EMBL/GenBank/DDBJ databases">
        <authorList>
            <person name="Chen W.-M."/>
        </authorList>
    </citation>
    <scope>NUCLEOTIDE SEQUENCE [LARGE SCALE GENOMIC DNA]</scope>
    <source>
        <strain evidence="8 9">THS-13</strain>
    </source>
</reference>
<evidence type="ECO:0000256" key="4">
    <source>
        <dbReference type="RuleBase" id="RU003744"/>
    </source>
</evidence>
<evidence type="ECO:0000256" key="1">
    <source>
        <dbReference type="ARBA" id="ARBA00004196"/>
    </source>
</evidence>
<evidence type="ECO:0000313" key="8">
    <source>
        <dbReference type="EMBL" id="ROH87782.1"/>
    </source>
</evidence>
<dbReference type="InterPro" id="IPR001638">
    <property type="entry name" value="Solute-binding_3/MltF_N"/>
</dbReference>
<dbReference type="CDD" id="cd13629">
    <property type="entry name" value="PBP2_Dsm1740"/>
    <property type="match status" value="1"/>
</dbReference>
<evidence type="ECO:0000256" key="2">
    <source>
        <dbReference type="ARBA" id="ARBA00010333"/>
    </source>
</evidence>
<dbReference type="GO" id="GO:0030313">
    <property type="term" value="C:cell envelope"/>
    <property type="evidence" value="ECO:0007669"/>
    <property type="project" value="UniProtKB-SubCell"/>
</dbReference>
<proteinExistence type="inferred from homology"/>
<feature type="domain" description="Ionotropic glutamate receptor C-terminal" evidence="7">
    <location>
        <begin position="38"/>
        <end position="260"/>
    </location>
</feature>
<dbReference type="GO" id="GO:0015276">
    <property type="term" value="F:ligand-gated monoatomic ion channel activity"/>
    <property type="evidence" value="ECO:0007669"/>
    <property type="project" value="InterPro"/>
</dbReference>
<dbReference type="SUPFAM" id="SSF53850">
    <property type="entry name" value="Periplasmic binding protein-like II"/>
    <property type="match status" value="1"/>
</dbReference>
<evidence type="ECO:0000313" key="9">
    <source>
        <dbReference type="Proteomes" id="UP000282106"/>
    </source>
</evidence>
<dbReference type="GO" id="GO:0016020">
    <property type="term" value="C:membrane"/>
    <property type="evidence" value="ECO:0007669"/>
    <property type="project" value="InterPro"/>
</dbReference>
<evidence type="ECO:0000259" key="7">
    <source>
        <dbReference type="SMART" id="SM00079"/>
    </source>
</evidence>
<dbReference type="SMART" id="SM00062">
    <property type="entry name" value="PBPb"/>
    <property type="match status" value="1"/>
</dbReference>
<dbReference type="Pfam" id="PF00497">
    <property type="entry name" value="SBP_bac_3"/>
    <property type="match status" value="1"/>
</dbReference>
<dbReference type="AlphaFoldDB" id="A0A3N0V5B7"/>